<evidence type="ECO:0000256" key="7">
    <source>
        <dbReference type="RuleBase" id="RU003322"/>
    </source>
</evidence>
<keyword evidence="4 7" id="KW-0067">ATP-binding</keyword>
<accession>A0AAP5I7A6</accession>
<evidence type="ECO:0000313" key="9">
    <source>
        <dbReference type="Proteomes" id="UP000667802"/>
    </source>
</evidence>
<dbReference type="AlphaFoldDB" id="A0AAP5I7A6"/>
<keyword evidence="2" id="KW-0597">Phosphoprotein</keyword>
<keyword evidence="6" id="KW-0143">Chaperone</keyword>
<protein>
    <submittedName>
        <fullName evidence="8">Hsp70 family protein</fullName>
    </submittedName>
</protein>
<evidence type="ECO:0000256" key="5">
    <source>
        <dbReference type="ARBA" id="ARBA00023016"/>
    </source>
</evidence>
<dbReference type="GO" id="GO:0140662">
    <property type="term" value="F:ATP-dependent protein folding chaperone"/>
    <property type="evidence" value="ECO:0007669"/>
    <property type="project" value="InterPro"/>
</dbReference>
<dbReference type="InterPro" id="IPR043129">
    <property type="entry name" value="ATPase_NBD"/>
</dbReference>
<dbReference type="SUPFAM" id="SSF100920">
    <property type="entry name" value="Heat shock protein 70kD (HSP70), peptide-binding domain"/>
    <property type="match status" value="1"/>
</dbReference>
<sequence length="553" mass="61650">MSGESPIFGIDLGTTYSCIAYVDEYNRPTVVPNIAGDRTTPSVVQFSDDERIVGKEAKNSSALYPDNTVEMVKRYMGRSNEFSFNYAGTNYTPEEISSYILRKVVQDAEQYTSYKITDVVITCPAYFGIPEREATAKAGEIAGLKVRSIINEPTAAAIAYGVNEQTDQTVLVYDLGGGTFDVTIIKIEQGNITVVCTDGDHYLGGRNWDEIIVRHFAEEWQQQTNSTDDPLDFPEVLQDLYEKAEKAKQTLTAREKTDIRIVHGVDSARITLTREKFDELTEGLLNRTIELTKQALAEAKKRGVYDFDQLLMVGGSTRMPQVAKRLFAEFGKEPKFSEPDEAVAKGAAIYGQKLMLDDEFIKRVAGAVGIPADTVRLEQVDSKVLEDVQQELANDYGLQLPAVKKSLETKIINVTSRTFGIVTWHPQKGKELVTNMILRNDRLPATASQTFGTRDENQETVELIIVDNLSNDREYEVADSRELGKTDMTLPAGLPPNSPIEVTFQLNEQGRLHMHARELKENREVDISLQTECITSVEEIIAATSRSKSLVIS</sequence>
<dbReference type="Pfam" id="PF00012">
    <property type="entry name" value="HSP70"/>
    <property type="match status" value="2"/>
</dbReference>
<dbReference type="FunFam" id="3.30.420.40:FF:000071">
    <property type="entry name" value="Molecular chaperone DnaK"/>
    <property type="match status" value="1"/>
</dbReference>
<evidence type="ECO:0000256" key="3">
    <source>
        <dbReference type="ARBA" id="ARBA00022741"/>
    </source>
</evidence>
<dbReference type="PROSITE" id="PS00297">
    <property type="entry name" value="HSP70_1"/>
    <property type="match status" value="1"/>
</dbReference>
<dbReference type="InterPro" id="IPR013126">
    <property type="entry name" value="Hsp_70_fam"/>
</dbReference>
<dbReference type="Gene3D" id="2.60.34.10">
    <property type="entry name" value="Substrate Binding Domain Of DNAk, Chain A, domain 1"/>
    <property type="match status" value="1"/>
</dbReference>
<dbReference type="InterPro" id="IPR029047">
    <property type="entry name" value="HSP70_peptide-bd_sf"/>
</dbReference>
<proteinExistence type="inferred from homology"/>
<comment type="caution">
    <text evidence="8">The sequence shown here is derived from an EMBL/GenBank/DDBJ whole genome shotgun (WGS) entry which is preliminary data.</text>
</comment>
<reference evidence="9" key="1">
    <citation type="journal article" date="2021" name="Science">
        <title>Hunting the eagle killer: A cyanobacterial neurotoxin causes vacuolar myelinopathy.</title>
        <authorList>
            <person name="Breinlinger S."/>
            <person name="Phillips T.J."/>
            <person name="Haram B.N."/>
            <person name="Mares J."/>
            <person name="Martinez Yerena J.A."/>
            <person name="Hrouzek P."/>
            <person name="Sobotka R."/>
            <person name="Henderson W.M."/>
            <person name="Schmieder P."/>
            <person name="Williams S.M."/>
            <person name="Lauderdale J.D."/>
            <person name="Wilde H.D."/>
            <person name="Gerrin W."/>
            <person name="Kust A."/>
            <person name="Washington J.W."/>
            <person name="Wagner C."/>
            <person name="Geier B."/>
            <person name="Liebeke M."/>
            <person name="Enke H."/>
            <person name="Niedermeyer T.H.J."/>
            <person name="Wilde S.B."/>
        </authorList>
    </citation>
    <scope>NUCLEOTIDE SEQUENCE [LARGE SCALE GENOMIC DNA]</scope>
    <source>
        <strain evidence="9">Thurmond2011</strain>
    </source>
</reference>
<dbReference type="SUPFAM" id="SSF53067">
    <property type="entry name" value="Actin-like ATPase domain"/>
    <property type="match status" value="2"/>
</dbReference>
<evidence type="ECO:0000256" key="6">
    <source>
        <dbReference type="ARBA" id="ARBA00023186"/>
    </source>
</evidence>
<dbReference type="FunFam" id="3.90.640.10:FF:000003">
    <property type="entry name" value="Molecular chaperone DnaK"/>
    <property type="match status" value="1"/>
</dbReference>
<keyword evidence="5" id="KW-0346">Stress response</keyword>
<dbReference type="RefSeq" id="WP_208341339.1">
    <property type="nucleotide sequence ID" value="NZ_CAWQFN010000863.1"/>
</dbReference>
<evidence type="ECO:0000256" key="4">
    <source>
        <dbReference type="ARBA" id="ARBA00022840"/>
    </source>
</evidence>
<organism evidence="8 9">
    <name type="scientific">Aetokthonos hydrillicola Thurmond2011</name>
    <dbReference type="NCBI Taxonomy" id="2712845"/>
    <lineage>
        <taxon>Bacteria</taxon>
        <taxon>Bacillati</taxon>
        <taxon>Cyanobacteriota</taxon>
        <taxon>Cyanophyceae</taxon>
        <taxon>Nostocales</taxon>
        <taxon>Hapalosiphonaceae</taxon>
        <taxon>Aetokthonos</taxon>
    </lineage>
</organism>
<dbReference type="GO" id="GO:0005524">
    <property type="term" value="F:ATP binding"/>
    <property type="evidence" value="ECO:0007669"/>
    <property type="project" value="UniProtKB-KW"/>
</dbReference>
<dbReference type="Gene3D" id="3.90.640.10">
    <property type="entry name" value="Actin, Chain A, domain 4"/>
    <property type="match status" value="1"/>
</dbReference>
<comment type="similarity">
    <text evidence="1 7">Belongs to the heat shock protein 70 family.</text>
</comment>
<dbReference type="PANTHER" id="PTHR19375">
    <property type="entry name" value="HEAT SHOCK PROTEIN 70KDA"/>
    <property type="match status" value="1"/>
</dbReference>
<keyword evidence="9" id="KW-1185">Reference proteome</keyword>
<dbReference type="PROSITE" id="PS01036">
    <property type="entry name" value="HSP70_3"/>
    <property type="match status" value="1"/>
</dbReference>
<keyword evidence="3 7" id="KW-0547">Nucleotide-binding</keyword>
<dbReference type="CDD" id="cd24029">
    <property type="entry name" value="ASKHA_NBD_HSP70_DnaK_HscA_HscC"/>
    <property type="match status" value="1"/>
</dbReference>
<dbReference type="Proteomes" id="UP000667802">
    <property type="component" value="Unassembled WGS sequence"/>
</dbReference>
<evidence type="ECO:0000313" key="8">
    <source>
        <dbReference type="EMBL" id="MDR9894912.1"/>
    </source>
</evidence>
<name>A0AAP5I7A6_9CYAN</name>
<evidence type="ECO:0000256" key="2">
    <source>
        <dbReference type="ARBA" id="ARBA00022553"/>
    </source>
</evidence>
<evidence type="ECO:0000256" key="1">
    <source>
        <dbReference type="ARBA" id="ARBA00007381"/>
    </source>
</evidence>
<dbReference type="EMBL" id="JAALHA020000003">
    <property type="protein sequence ID" value="MDR9894912.1"/>
    <property type="molecule type" value="Genomic_DNA"/>
</dbReference>
<dbReference type="PRINTS" id="PR00301">
    <property type="entry name" value="HEATSHOCK70"/>
</dbReference>
<dbReference type="InterPro" id="IPR018181">
    <property type="entry name" value="Heat_shock_70_CS"/>
</dbReference>
<gene>
    <name evidence="8" type="ORF">G7B40_010080</name>
</gene>
<dbReference type="PROSITE" id="PS00329">
    <property type="entry name" value="HSP70_2"/>
    <property type="match status" value="1"/>
</dbReference>
<dbReference type="Gene3D" id="3.30.420.40">
    <property type="match status" value="2"/>
</dbReference>